<dbReference type="RefSeq" id="WP_060652667.1">
    <property type="nucleotide sequence ID" value="NZ_AZXY01000007.1"/>
</dbReference>
<reference evidence="6" key="1">
    <citation type="submission" date="2015-01" db="EMBL/GenBank/DDBJ databases">
        <title>Draft genome sequence of Rhodococcus pyridinivorans strain KG-16, a hydrocarbon-degrading bacterium.</title>
        <authorList>
            <person name="Aggarwal R.K."/>
            <person name="Dawar C."/>
        </authorList>
    </citation>
    <scope>NUCLEOTIDE SEQUENCE [LARGE SCALE GENOMIC DNA]</scope>
    <source>
        <strain evidence="6">KG-16</strain>
    </source>
</reference>
<proteinExistence type="inferred from homology"/>
<protein>
    <recommendedName>
        <fullName evidence="7">Secretion protein</fullName>
    </recommendedName>
</protein>
<gene>
    <name evidence="5" type="ORF">Z045_15655</name>
</gene>
<evidence type="ECO:0000256" key="4">
    <source>
        <dbReference type="ARBA" id="ARBA00023186"/>
    </source>
</evidence>
<dbReference type="EMBL" id="AZXY01000007">
    <property type="protein sequence ID" value="KSZ57993.1"/>
    <property type="molecule type" value="Genomic_DNA"/>
</dbReference>
<evidence type="ECO:0000256" key="3">
    <source>
        <dbReference type="ARBA" id="ARBA00022490"/>
    </source>
</evidence>
<keyword evidence="3" id="KW-0963">Cytoplasm</keyword>
<evidence type="ECO:0000313" key="5">
    <source>
        <dbReference type="EMBL" id="KSZ57993.1"/>
    </source>
</evidence>
<dbReference type="PATRIC" id="fig|1441730.3.peg.3254"/>
<keyword evidence="4" id="KW-0143">Chaperone</keyword>
<dbReference type="Pfam" id="PF14011">
    <property type="entry name" value="ESX-1_EspG"/>
    <property type="match status" value="1"/>
</dbReference>
<evidence type="ECO:0000313" key="6">
    <source>
        <dbReference type="Proteomes" id="UP000053060"/>
    </source>
</evidence>
<dbReference type="InterPro" id="IPR025734">
    <property type="entry name" value="EspG"/>
</dbReference>
<organism evidence="5 6">
    <name type="scientific">Rhodococcus pyridinivorans KG-16</name>
    <dbReference type="NCBI Taxonomy" id="1441730"/>
    <lineage>
        <taxon>Bacteria</taxon>
        <taxon>Bacillati</taxon>
        <taxon>Actinomycetota</taxon>
        <taxon>Actinomycetes</taxon>
        <taxon>Mycobacteriales</taxon>
        <taxon>Nocardiaceae</taxon>
        <taxon>Rhodococcus</taxon>
    </lineage>
</organism>
<evidence type="ECO:0008006" key="7">
    <source>
        <dbReference type="Google" id="ProtNLM"/>
    </source>
</evidence>
<dbReference type="AlphaFoldDB" id="A0A0V9UJ35"/>
<sequence length="247" mass="27130">MDRHLTPDRFLASWTAAGGDEFPFPLRYRTSAMWEDEHAANLQAARAWLHKRPDPALDDAMRILLTGEVAVEVYGRSTDPNCEVFVRAAVTDEQAVLARQAPAAGDIRITTTTDLAGAIVGHLPVVAPGREPARTAPSRDVLEPSEFGAVRSPAGGTHAESLRRLLRRERSATGSIRILRYSNPGYTPVADIGWFDVVGDGRYLFLPGPDLRVAPGTVDVFVRELSVQLSRARRSSHEGRSDVLRRQ</sequence>
<reference evidence="5 6" key="2">
    <citation type="journal article" date="2016" name="Genome Announc.">
        <title>Draft Genome Sequence of a Versatile Hydrocarbon-Degrading Bacterium, Rhodococcus pyridinivorans Strain KG-16, Collected from Oil Fields in India.</title>
        <authorList>
            <person name="Aggarwal R.K."/>
            <person name="Dawar C."/>
            <person name="Phanindranath R."/>
            <person name="Mutnuri L."/>
            <person name="Dayal A.M."/>
        </authorList>
    </citation>
    <scope>NUCLEOTIDE SEQUENCE [LARGE SCALE GENOMIC DNA]</scope>
    <source>
        <strain evidence="5 6">KG-16</strain>
    </source>
</reference>
<evidence type="ECO:0000256" key="2">
    <source>
        <dbReference type="ARBA" id="ARBA00006411"/>
    </source>
</evidence>
<comment type="subcellular location">
    <subcellularLocation>
        <location evidence="1">Cytoplasm</location>
    </subcellularLocation>
</comment>
<dbReference type="Proteomes" id="UP000053060">
    <property type="component" value="Unassembled WGS sequence"/>
</dbReference>
<accession>A0A0V9UJ35</accession>
<evidence type="ECO:0000256" key="1">
    <source>
        <dbReference type="ARBA" id="ARBA00004496"/>
    </source>
</evidence>
<comment type="caution">
    <text evidence="5">The sequence shown here is derived from an EMBL/GenBank/DDBJ whole genome shotgun (WGS) entry which is preliminary data.</text>
</comment>
<name>A0A0V9UJ35_9NOCA</name>
<comment type="similarity">
    <text evidence="2">Belongs to the EspG family.</text>
</comment>